<keyword evidence="2" id="KW-1185">Reference proteome</keyword>
<dbReference type="Proteomes" id="UP001307849">
    <property type="component" value="Unassembled WGS sequence"/>
</dbReference>
<protein>
    <submittedName>
        <fullName evidence="1">Uncharacterized protein</fullName>
    </submittedName>
</protein>
<proteinExistence type="predicted"/>
<dbReference type="AlphaFoldDB" id="A0AAN8NLP5"/>
<sequence length="79" mass="8485">MIFIKQWEVGGEMESAVGCGMSVGRGKKAVANGMEFLSYATLIYTTPGKSTAKSRETAQTQQHNNTISSYLGFANLTST</sequence>
<accession>A0AAN8NLP5</accession>
<name>A0AAN8NLP5_9PEZI</name>
<reference evidence="1 2" key="1">
    <citation type="submission" date="2019-10" db="EMBL/GenBank/DDBJ databases">
        <authorList>
            <person name="Palmer J.M."/>
        </authorList>
    </citation>
    <scope>NUCLEOTIDE SEQUENCE [LARGE SCALE GENOMIC DNA]</scope>
    <source>
        <strain evidence="1 2">TWF506</strain>
    </source>
</reference>
<dbReference type="EMBL" id="JAVHJM010000001">
    <property type="protein sequence ID" value="KAK6520255.1"/>
    <property type="molecule type" value="Genomic_DNA"/>
</dbReference>
<comment type="caution">
    <text evidence="1">The sequence shown here is derived from an EMBL/GenBank/DDBJ whole genome shotgun (WGS) entry which is preliminary data.</text>
</comment>
<evidence type="ECO:0000313" key="2">
    <source>
        <dbReference type="Proteomes" id="UP001307849"/>
    </source>
</evidence>
<gene>
    <name evidence="1" type="ORF">TWF506_000533</name>
</gene>
<organism evidence="1 2">
    <name type="scientific">Arthrobotrys conoides</name>
    <dbReference type="NCBI Taxonomy" id="74498"/>
    <lineage>
        <taxon>Eukaryota</taxon>
        <taxon>Fungi</taxon>
        <taxon>Dikarya</taxon>
        <taxon>Ascomycota</taxon>
        <taxon>Pezizomycotina</taxon>
        <taxon>Orbiliomycetes</taxon>
        <taxon>Orbiliales</taxon>
        <taxon>Orbiliaceae</taxon>
        <taxon>Arthrobotrys</taxon>
    </lineage>
</organism>
<evidence type="ECO:0000313" key="1">
    <source>
        <dbReference type="EMBL" id="KAK6520255.1"/>
    </source>
</evidence>